<dbReference type="PANTHER" id="PTHR20208:SF10">
    <property type="entry name" value="STRUCTURE-SPECIFIC ENDONUCLEASE SUBUNIT SLX1"/>
    <property type="match status" value="1"/>
</dbReference>
<feature type="non-terminal residue" evidence="10">
    <location>
        <position position="1"/>
    </location>
</feature>
<dbReference type="Gene3D" id="3.40.1440.10">
    <property type="entry name" value="GIY-YIG endonuclease"/>
    <property type="match status" value="1"/>
</dbReference>
<keyword evidence="1" id="KW-0540">Nuclease</keyword>
<keyword evidence="4" id="KW-0378">Hydrolase</keyword>
<dbReference type="GO" id="GO:0033557">
    <property type="term" value="C:Slx1-Slx4 complex"/>
    <property type="evidence" value="ECO:0007669"/>
    <property type="project" value="InterPro"/>
</dbReference>
<evidence type="ECO:0000256" key="6">
    <source>
        <dbReference type="ARBA" id="ARBA00023204"/>
    </source>
</evidence>
<protein>
    <recommendedName>
        <fullName evidence="9">GIY-YIG domain-containing protein</fullName>
    </recommendedName>
</protein>
<dbReference type="InterPro" id="IPR000305">
    <property type="entry name" value="GIY-YIG_endonuc"/>
</dbReference>
<dbReference type="PANTHER" id="PTHR20208">
    <property type="entry name" value="STRUCTURE-SPECIFIC ENDONUCLEASE SUBUNIT SLX1"/>
    <property type="match status" value="1"/>
</dbReference>
<organism evidence="10 11">
    <name type="scientific">Obba rivulosa</name>
    <dbReference type="NCBI Taxonomy" id="1052685"/>
    <lineage>
        <taxon>Eukaryota</taxon>
        <taxon>Fungi</taxon>
        <taxon>Dikarya</taxon>
        <taxon>Basidiomycota</taxon>
        <taxon>Agaricomycotina</taxon>
        <taxon>Agaricomycetes</taxon>
        <taxon>Polyporales</taxon>
        <taxon>Gelatoporiaceae</taxon>
        <taxon>Obba</taxon>
    </lineage>
</organism>
<dbReference type="GO" id="GO:0008821">
    <property type="term" value="F:crossover junction DNA endonuclease activity"/>
    <property type="evidence" value="ECO:0007669"/>
    <property type="project" value="TreeGrafter"/>
</dbReference>
<evidence type="ECO:0000256" key="4">
    <source>
        <dbReference type="ARBA" id="ARBA00022801"/>
    </source>
</evidence>
<feature type="compositionally biased region" description="Polar residues" evidence="8">
    <location>
        <begin position="45"/>
        <end position="54"/>
    </location>
</feature>
<keyword evidence="7" id="KW-0539">Nucleus</keyword>
<evidence type="ECO:0000256" key="7">
    <source>
        <dbReference type="ARBA" id="ARBA00023242"/>
    </source>
</evidence>
<dbReference type="HAMAP" id="MF_03100">
    <property type="entry name" value="Endonuc_su_Slx1"/>
    <property type="match status" value="1"/>
</dbReference>
<dbReference type="Pfam" id="PF01541">
    <property type="entry name" value="GIY-YIG"/>
    <property type="match status" value="1"/>
</dbReference>
<accession>A0A8E2ASD7</accession>
<reference evidence="10 11" key="1">
    <citation type="submission" date="2016-07" db="EMBL/GenBank/DDBJ databases">
        <title>Draft genome of the white-rot fungus Obba rivulosa 3A-2.</title>
        <authorList>
            <consortium name="DOE Joint Genome Institute"/>
            <person name="Miettinen O."/>
            <person name="Riley R."/>
            <person name="Acob R."/>
            <person name="Barry K."/>
            <person name="Cullen D."/>
            <person name="De Vries R."/>
            <person name="Hainaut M."/>
            <person name="Hatakka A."/>
            <person name="Henrissat B."/>
            <person name="Hilden K."/>
            <person name="Kuo R."/>
            <person name="Labutti K."/>
            <person name="Lipzen A."/>
            <person name="Makela M.R."/>
            <person name="Sandor L."/>
            <person name="Spatafora J.W."/>
            <person name="Grigoriev I.V."/>
            <person name="Hibbett D.S."/>
        </authorList>
    </citation>
    <scope>NUCLEOTIDE SEQUENCE [LARGE SCALE GENOMIC DNA]</scope>
    <source>
        <strain evidence="10 11">3A-2</strain>
    </source>
</reference>
<dbReference type="SUPFAM" id="SSF82771">
    <property type="entry name" value="GIY-YIG endonuclease"/>
    <property type="match status" value="1"/>
</dbReference>
<dbReference type="OrthoDB" id="24645at2759"/>
<gene>
    <name evidence="10" type="ORF">OBBRIDRAFT_702884</name>
</gene>
<feature type="domain" description="GIY-YIG" evidence="9">
    <location>
        <begin position="14"/>
        <end position="92"/>
    </location>
</feature>
<evidence type="ECO:0000256" key="2">
    <source>
        <dbReference type="ARBA" id="ARBA00022759"/>
    </source>
</evidence>
<keyword evidence="11" id="KW-1185">Reference proteome</keyword>
<dbReference type="Gene3D" id="3.30.40.10">
    <property type="entry name" value="Zinc/RING finger domain, C3HC4 (zinc finger)"/>
    <property type="match status" value="1"/>
</dbReference>
<evidence type="ECO:0000256" key="1">
    <source>
        <dbReference type="ARBA" id="ARBA00022722"/>
    </source>
</evidence>
<dbReference type="PROSITE" id="PS50164">
    <property type="entry name" value="GIY_YIG"/>
    <property type="match status" value="1"/>
</dbReference>
<evidence type="ECO:0000256" key="8">
    <source>
        <dbReference type="SAM" id="MobiDB-lite"/>
    </source>
</evidence>
<dbReference type="CDD" id="cd10455">
    <property type="entry name" value="GIY-YIG_SLX1"/>
    <property type="match status" value="1"/>
</dbReference>
<feature type="region of interest" description="Disordered" evidence="8">
    <location>
        <begin position="35"/>
        <end position="55"/>
    </location>
</feature>
<dbReference type="InterPro" id="IPR035901">
    <property type="entry name" value="GIY-YIG_endonuc_sf"/>
</dbReference>
<evidence type="ECO:0000259" key="9">
    <source>
        <dbReference type="PROSITE" id="PS50164"/>
    </source>
</evidence>
<evidence type="ECO:0000256" key="5">
    <source>
        <dbReference type="ARBA" id="ARBA00023172"/>
    </source>
</evidence>
<dbReference type="InterPro" id="IPR013083">
    <property type="entry name" value="Znf_RING/FYVE/PHD"/>
</dbReference>
<dbReference type="InterPro" id="IPR027520">
    <property type="entry name" value="Slx1"/>
</dbReference>
<keyword evidence="2" id="KW-0255">Endonuclease</keyword>
<evidence type="ECO:0000256" key="3">
    <source>
        <dbReference type="ARBA" id="ARBA00022763"/>
    </source>
</evidence>
<keyword evidence="5" id="KW-0233">DNA recombination</keyword>
<dbReference type="Proteomes" id="UP000250043">
    <property type="component" value="Unassembled WGS sequence"/>
</dbReference>
<proteinExistence type="inferred from homology"/>
<dbReference type="Pfam" id="PF21202">
    <property type="entry name" value="SLX1_C"/>
    <property type="match status" value="1"/>
</dbReference>
<dbReference type="InterPro" id="IPR048749">
    <property type="entry name" value="SLX1_C"/>
</dbReference>
<keyword evidence="6" id="KW-0234">DNA repair</keyword>
<keyword evidence="3" id="KW-0227">DNA damage</keyword>
<evidence type="ECO:0000313" key="11">
    <source>
        <dbReference type="Proteomes" id="UP000250043"/>
    </source>
</evidence>
<dbReference type="GO" id="GO:0000724">
    <property type="term" value="P:double-strand break repair via homologous recombination"/>
    <property type="evidence" value="ECO:0007669"/>
    <property type="project" value="TreeGrafter"/>
</dbReference>
<sequence length="272" mass="30294">MPPRSSLVNHTFPPFYACYLLKSIQFPTYIGSTPNPSRRLRQHNGEISQGASKTQGRRPWVMHMIVYGFPSKLSALQFEWAWQHPNRSRHLRGLTIVQARNFTARVLAARGMISSHPYNTWPLHVKLFTVEAVKAWQRALVVYKSPLPPGFKCEEELEGVNGKSGCVGSGRAGPIEADDAALPAAFTVSQLDKMTSILASHNQLSCSICHSAVDPKPLTTALCPNPDCTAISHLTCLSSDFLAHEHNNHRLIPRGGECRRCRSYILWGDVVR</sequence>
<dbReference type="EMBL" id="KV722483">
    <property type="protein sequence ID" value="OCH87500.1"/>
    <property type="molecule type" value="Genomic_DNA"/>
</dbReference>
<dbReference type="AlphaFoldDB" id="A0A8E2ASD7"/>
<evidence type="ECO:0000313" key="10">
    <source>
        <dbReference type="EMBL" id="OCH87500.1"/>
    </source>
</evidence>
<dbReference type="GO" id="GO:0017108">
    <property type="term" value="F:5'-flap endonuclease activity"/>
    <property type="evidence" value="ECO:0007669"/>
    <property type="project" value="InterPro"/>
</dbReference>
<name>A0A8E2ASD7_9APHY</name>
<dbReference type="InterPro" id="IPR050381">
    <property type="entry name" value="SLX1_endonuclease"/>
</dbReference>